<dbReference type="RefSeq" id="WP_006000675.1">
    <property type="nucleotide sequence ID" value="NZ_AAEW02000009.1"/>
</dbReference>
<dbReference type="PANTHER" id="PTHR39327">
    <property type="match status" value="1"/>
</dbReference>
<evidence type="ECO:0000256" key="1">
    <source>
        <dbReference type="SAM" id="SignalP"/>
    </source>
</evidence>
<dbReference type="SUPFAM" id="SSF54001">
    <property type="entry name" value="Cysteine proteinases"/>
    <property type="match status" value="1"/>
</dbReference>
<dbReference type="PANTHER" id="PTHR39327:SF1">
    <property type="entry name" value="BLR5470 PROTEIN"/>
    <property type="match status" value="1"/>
</dbReference>
<keyword evidence="3" id="KW-1185">Reference proteome</keyword>
<reference evidence="2" key="2">
    <citation type="submission" date="2006-05" db="EMBL/GenBank/DDBJ databases">
        <title>Sequencing of the draft genome and assembly of Desulfuromonas acetoxidans DSM 684.</title>
        <authorList>
            <consortium name="US DOE Joint Genome Institute (JGI-PGF)"/>
            <person name="Copeland A."/>
            <person name="Lucas S."/>
            <person name="Lapidus A."/>
            <person name="Barry K."/>
            <person name="Detter J.C."/>
            <person name="Glavina del Rio T."/>
            <person name="Hammon N."/>
            <person name="Israni S."/>
            <person name="Dalin E."/>
            <person name="Tice H."/>
            <person name="Bruce D."/>
            <person name="Pitluck S."/>
            <person name="Richardson P."/>
        </authorList>
    </citation>
    <scope>NUCLEOTIDE SEQUENCE [LARGE SCALE GENOMIC DNA]</scope>
    <source>
        <strain evidence="2">DSM 684</strain>
    </source>
</reference>
<dbReference type="Proteomes" id="UP000005695">
    <property type="component" value="Unassembled WGS sequence"/>
</dbReference>
<name>Q1JZ83_DESA6</name>
<dbReference type="InterPro" id="IPR038765">
    <property type="entry name" value="Papain-like_cys_pep_sf"/>
</dbReference>
<dbReference type="InterPro" id="IPR010319">
    <property type="entry name" value="Transglutaminase-like_Cys_pept"/>
</dbReference>
<accession>Q1JZ83</accession>
<dbReference type="AlphaFoldDB" id="Q1JZ83"/>
<gene>
    <name evidence="2" type="ORF">Dace_1546</name>
</gene>
<evidence type="ECO:0000313" key="2">
    <source>
        <dbReference type="EMBL" id="EAT15684.1"/>
    </source>
</evidence>
<feature type="chain" id="PRO_5004192682" evidence="1">
    <location>
        <begin position="28"/>
        <end position="237"/>
    </location>
</feature>
<sequence length="237" mass="27434">MPGWNNIRALILLGLLLSTVGCSPVQASSPKTTAADRPPPTGVFDSYEFRGTLTALKNWQRVLPLGDDEMNRFSSPQQDTGIRAAREWQQVVTQLTDAPLMEQLKTVNRFFNRWPYRLDREVWQKKDYWATPLEFLRHSGDCEDYAICKYFALRHLGVAPDRMRIVILHDTIRTITHAVLAVYTQNDILILDNLSDPVFSHHRYQHYLPQYSVNENTRWIHIKPRSTALPTRTDTGE</sequence>
<proteinExistence type="predicted"/>
<feature type="signal peptide" evidence="1">
    <location>
        <begin position="1"/>
        <end position="27"/>
    </location>
</feature>
<keyword evidence="1" id="KW-0732">Signal</keyword>
<dbReference type="Pfam" id="PF06035">
    <property type="entry name" value="Peptidase_C93"/>
    <property type="match status" value="1"/>
</dbReference>
<protein>
    <submittedName>
        <fullName evidence="2">Uncharacterized protein</fullName>
    </submittedName>
</protein>
<evidence type="ECO:0000313" key="3">
    <source>
        <dbReference type="Proteomes" id="UP000005695"/>
    </source>
</evidence>
<organism evidence="2 3">
    <name type="scientific">Desulfuromonas acetoxidans (strain DSM 684 / 11070)</name>
    <dbReference type="NCBI Taxonomy" id="281689"/>
    <lineage>
        <taxon>Bacteria</taxon>
        <taxon>Pseudomonadati</taxon>
        <taxon>Thermodesulfobacteriota</taxon>
        <taxon>Desulfuromonadia</taxon>
        <taxon>Desulfuromonadales</taxon>
        <taxon>Desulfuromonadaceae</taxon>
        <taxon>Desulfuromonas</taxon>
    </lineage>
</organism>
<dbReference type="Gene3D" id="3.10.620.30">
    <property type="match status" value="1"/>
</dbReference>
<comment type="caution">
    <text evidence="2">The sequence shown here is derived from an EMBL/GenBank/DDBJ whole genome shotgun (WGS) entry which is preliminary data.</text>
</comment>
<reference evidence="2" key="1">
    <citation type="submission" date="2006-05" db="EMBL/GenBank/DDBJ databases">
        <title>Annotation of the draft genome assembly of Desulfuromonas acetoxidans DSM 684.</title>
        <authorList>
            <consortium name="US DOE Joint Genome Institute (JGI-ORNL)"/>
            <person name="Larimer F."/>
            <person name="Land M."/>
            <person name="Hauser L."/>
        </authorList>
    </citation>
    <scope>NUCLEOTIDE SEQUENCE [LARGE SCALE GENOMIC DNA]</scope>
    <source>
        <strain evidence="2">DSM 684</strain>
    </source>
</reference>
<dbReference type="EMBL" id="AAEW02000009">
    <property type="protein sequence ID" value="EAT15684.1"/>
    <property type="molecule type" value="Genomic_DNA"/>
</dbReference>